<reference evidence="1 2" key="1">
    <citation type="journal article" date="2006" name="Science">
        <title>The genome of black cottonwood, Populus trichocarpa (Torr. &amp; Gray).</title>
        <authorList>
            <person name="Tuskan G.A."/>
            <person name="Difazio S."/>
            <person name="Jansson S."/>
            <person name="Bohlmann J."/>
            <person name="Grigoriev I."/>
            <person name="Hellsten U."/>
            <person name="Putnam N."/>
            <person name="Ralph S."/>
            <person name="Rombauts S."/>
            <person name="Salamov A."/>
            <person name="Schein J."/>
            <person name="Sterck L."/>
            <person name="Aerts A."/>
            <person name="Bhalerao R.R."/>
            <person name="Bhalerao R.P."/>
            <person name="Blaudez D."/>
            <person name="Boerjan W."/>
            <person name="Brun A."/>
            <person name="Brunner A."/>
            <person name="Busov V."/>
            <person name="Campbell M."/>
            <person name="Carlson J."/>
            <person name="Chalot M."/>
            <person name="Chapman J."/>
            <person name="Chen G.L."/>
            <person name="Cooper D."/>
            <person name="Coutinho P.M."/>
            <person name="Couturier J."/>
            <person name="Covert S."/>
            <person name="Cronk Q."/>
            <person name="Cunningham R."/>
            <person name="Davis J."/>
            <person name="Degroeve S."/>
            <person name="Dejardin A."/>
            <person name="Depamphilis C."/>
            <person name="Detter J."/>
            <person name="Dirks B."/>
            <person name="Dubchak I."/>
            <person name="Duplessis S."/>
            <person name="Ehlting J."/>
            <person name="Ellis B."/>
            <person name="Gendler K."/>
            <person name="Goodstein D."/>
            <person name="Gribskov M."/>
            <person name="Grimwood J."/>
            <person name="Groover A."/>
            <person name="Gunter L."/>
            <person name="Hamberger B."/>
            <person name="Heinze B."/>
            <person name="Helariutta Y."/>
            <person name="Henrissat B."/>
            <person name="Holligan D."/>
            <person name="Holt R."/>
            <person name="Huang W."/>
            <person name="Islam-Faridi N."/>
            <person name="Jones S."/>
            <person name="Jones-Rhoades M."/>
            <person name="Jorgensen R."/>
            <person name="Joshi C."/>
            <person name="Kangasjarvi J."/>
            <person name="Karlsson J."/>
            <person name="Kelleher C."/>
            <person name="Kirkpatrick R."/>
            <person name="Kirst M."/>
            <person name="Kohler A."/>
            <person name="Kalluri U."/>
            <person name="Larimer F."/>
            <person name="Leebens-Mack J."/>
            <person name="Leple J.C."/>
            <person name="Locascio P."/>
            <person name="Lou Y."/>
            <person name="Lucas S."/>
            <person name="Martin F."/>
            <person name="Montanini B."/>
            <person name="Napoli C."/>
            <person name="Nelson D.R."/>
            <person name="Nelson C."/>
            <person name="Nieminen K."/>
            <person name="Nilsson O."/>
            <person name="Pereda V."/>
            <person name="Peter G."/>
            <person name="Philippe R."/>
            <person name="Pilate G."/>
            <person name="Poliakov A."/>
            <person name="Razumovskaya J."/>
            <person name="Richardson P."/>
            <person name="Rinaldi C."/>
            <person name="Ritland K."/>
            <person name="Rouze P."/>
            <person name="Ryaboy D."/>
            <person name="Schmutz J."/>
            <person name="Schrader J."/>
            <person name="Segerman B."/>
            <person name="Shin H."/>
            <person name="Siddiqui A."/>
            <person name="Sterky F."/>
            <person name="Terry A."/>
            <person name="Tsai C.J."/>
            <person name="Uberbacher E."/>
            <person name="Unneberg P."/>
            <person name="Vahala J."/>
            <person name="Wall K."/>
            <person name="Wessler S."/>
            <person name="Yang G."/>
            <person name="Yin T."/>
            <person name="Douglas C."/>
            <person name="Marra M."/>
            <person name="Sandberg G."/>
            <person name="Van de Peer Y."/>
            <person name="Rokhsar D."/>
        </authorList>
    </citation>
    <scope>NUCLEOTIDE SEQUENCE [LARGE SCALE GENOMIC DNA]</scope>
    <source>
        <strain evidence="2">cv. Nisqually</strain>
    </source>
</reference>
<accession>A0ACC0RNZ6</accession>
<name>A0ACC0RNZ6_POPTR</name>
<proteinExistence type="predicted"/>
<evidence type="ECO:0000313" key="1">
    <source>
        <dbReference type="EMBL" id="KAI9378552.1"/>
    </source>
</evidence>
<keyword evidence="2" id="KW-1185">Reference proteome</keyword>
<gene>
    <name evidence="1" type="ORF">POPTR_018G110525v4</name>
</gene>
<comment type="caution">
    <text evidence="1">The sequence shown here is derived from an EMBL/GenBank/DDBJ whole genome shotgun (WGS) entry which is preliminary data.</text>
</comment>
<dbReference type="EMBL" id="CM009307">
    <property type="protein sequence ID" value="KAI9378552.1"/>
    <property type="molecule type" value="Genomic_DNA"/>
</dbReference>
<organism evidence="1 2">
    <name type="scientific">Populus trichocarpa</name>
    <name type="common">Western balsam poplar</name>
    <name type="synonym">Populus balsamifera subsp. trichocarpa</name>
    <dbReference type="NCBI Taxonomy" id="3694"/>
    <lineage>
        <taxon>Eukaryota</taxon>
        <taxon>Viridiplantae</taxon>
        <taxon>Streptophyta</taxon>
        <taxon>Embryophyta</taxon>
        <taxon>Tracheophyta</taxon>
        <taxon>Spermatophyta</taxon>
        <taxon>Magnoliopsida</taxon>
        <taxon>eudicotyledons</taxon>
        <taxon>Gunneridae</taxon>
        <taxon>Pentapetalae</taxon>
        <taxon>rosids</taxon>
        <taxon>fabids</taxon>
        <taxon>Malpighiales</taxon>
        <taxon>Salicaceae</taxon>
        <taxon>Saliceae</taxon>
        <taxon>Populus</taxon>
    </lineage>
</organism>
<protein>
    <submittedName>
        <fullName evidence="1">Uncharacterized protein</fullName>
    </submittedName>
</protein>
<dbReference type="Proteomes" id="UP000006729">
    <property type="component" value="Chromosome 18"/>
</dbReference>
<evidence type="ECO:0000313" key="2">
    <source>
        <dbReference type="Proteomes" id="UP000006729"/>
    </source>
</evidence>
<sequence length="57" mass="6169">MCLYIYVCVCVCSGGSLADENAFAYAPSLLLVEAVMIFPSENISHFKETLQSFGKAS</sequence>